<dbReference type="Proteomes" id="UP000534286">
    <property type="component" value="Unassembled WGS sequence"/>
</dbReference>
<dbReference type="EMBL" id="JACHJU010000001">
    <property type="protein sequence ID" value="MBB4936010.1"/>
    <property type="molecule type" value="Genomic_DNA"/>
</dbReference>
<dbReference type="AlphaFoldDB" id="A0A7W7RPY5"/>
<dbReference type="RefSeq" id="WP_184752303.1">
    <property type="nucleotide sequence ID" value="NZ_BAABEK010000163.1"/>
</dbReference>
<keyword evidence="1" id="KW-0812">Transmembrane</keyword>
<evidence type="ECO:0000313" key="3">
    <source>
        <dbReference type="Proteomes" id="UP000534286"/>
    </source>
</evidence>
<protein>
    <submittedName>
        <fullName evidence="2">Uncharacterized protein</fullName>
    </submittedName>
</protein>
<accession>A0A7W7RPY5</accession>
<gene>
    <name evidence="2" type="ORF">FHR32_000315</name>
</gene>
<keyword evidence="1" id="KW-0472">Membrane</keyword>
<proteinExistence type="predicted"/>
<evidence type="ECO:0000256" key="1">
    <source>
        <dbReference type="SAM" id="Phobius"/>
    </source>
</evidence>
<reference evidence="2 3" key="1">
    <citation type="submission" date="2020-08" db="EMBL/GenBank/DDBJ databases">
        <title>Sequencing the genomes of 1000 actinobacteria strains.</title>
        <authorList>
            <person name="Klenk H.-P."/>
        </authorList>
    </citation>
    <scope>NUCLEOTIDE SEQUENCE [LARGE SCALE GENOMIC DNA]</scope>
    <source>
        <strain evidence="2 3">DSM 43023</strain>
    </source>
</reference>
<organism evidence="2 3">
    <name type="scientific">Streptosporangium album</name>
    <dbReference type="NCBI Taxonomy" id="47479"/>
    <lineage>
        <taxon>Bacteria</taxon>
        <taxon>Bacillati</taxon>
        <taxon>Actinomycetota</taxon>
        <taxon>Actinomycetes</taxon>
        <taxon>Streptosporangiales</taxon>
        <taxon>Streptosporangiaceae</taxon>
        <taxon>Streptosporangium</taxon>
    </lineage>
</organism>
<name>A0A7W7RPY5_9ACTN</name>
<comment type="caution">
    <text evidence="2">The sequence shown here is derived from an EMBL/GenBank/DDBJ whole genome shotgun (WGS) entry which is preliminary data.</text>
</comment>
<keyword evidence="3" id="KW-1185">Reference proteome</keyword>
<keyword evidence="1" id="KW-1133">Transmembrane helix</keyword>
<evidence type="ECO:0000313" key="2">
    <source>
        <dbReference type="EMBL" id="MBB4936010.1"/>
    </source>
</evidence>
<sequence>MTAIAAIIIGLAGLISLPAVLDFAPVLSPGIAALLLGGLALAASDVAYRSLRDMPLRVSTFMIVSLVVLR</sequence>
<feature type="transmembrane region" description="Helical" evidence="1">
    <location>
        <begin position="28"/>
        <end position="48"/>
    </location>
</feature>